<evidence type="ECO:0000313" key="2">
    <source>
        <dbReference type="Proteomes" id="UP000001312"/>
    </source>
</evidence>
<evidence type="ECO:0000313" key="1">
    <source>
        <dbReference type="EMBL" id="EDN95323.1"/>
    </source>
</evidence>
<dbReference type="EMBL" id="CH476637">
    <property type="protein sequence ID" value="EDN95323.1"/>
    <property type="molecule type" value="Genomic_DNA"/>
</dbReference>
<dbReference type="InParanoid" id="A7F0T1"/>
<proteinExistence type="predicted"/>
<sequence>MIIKRSLSLTFLRYIQLSSKQIVNRDIIRSQYTKVYGAKNSREYLKLFTPLLQISNELVVVIVHARRNSAKSNHHYHKTVIAQIFKAKQSKAPSMFKLDVEHMMHMVEVKKFNTMDDRFKCEIKEIYFPGTRNKDGTTASAMKYFQSQAAKGLYVAE</sequence>
<dbReference type="AlphaFoldDB" id="A7F0T1"/>
<dbReference type="KEGG" id="ssl:SS1G_11200"/>
<accession>A7F0T1</accession>
<name>A7F0T1_SCLS1</name>
<organism evidence="1 2">
    <name type="scientific">Sclerotinia sclerotiorum (strain ATCC 18683 / 1980 / Ss-1)</name>
    <name type="common">White mold</name>
    <name type="synonym">Whetzelinia sclerotiorum</name>
    <dbReference type="NCBI Taxonomy" id="665079"/>
    <lineage>
        <taxon>Eukaryota</taxon>
        <taxon>Fungi</taxon>
        <taxon>Dikarya</taxon>
        <taxon>Ascomycota</taxon>
        <taxon>Pezizomycotina</taxon>
        <taxon>Leotiomycetes</taxon>
        <taxon>Helotiales</taxon>
        <taxon>Sclerotiniaceae</taxon>
        <taxon>Sclerotinia</taxon>
    </lineage>
</organism>
<dbReference type="Proteomes" id="UP000001312">
    <property type="component" value="Unassembled WGS sequence"/>
</dbReference>
<dbReference type="RefSeq" id="XP_001587958.1">
    <property type="nucleotide sequence ID" value="XM_001587908.1"/>
</dbReference>
<dbReference type="HOGENOM" id="CLU_1679008_0_0_1"/>
<keyword evidence="2" id="KW-1185">Reference proteome</keyword>
<protein>
    <submittedName>
        <fullName evidence="1">Uncharacterized protein</fullName>
    </submittedName>
</protein>
<reference evidence="2" key="1">
    <citation type="journal article" date="2011" name="PLoS Genet.">
        <title>Genomic analysis of the necrotrophic fungal pathogens Sclerotinia sclerotiorum and Botrytis cinerea.</title>
        <authorList>
            <person name="Amselem J."/>
            <person name="Cuomo C.A."/>
            <person name="van Kan J.A."/>
            <person name="Viaud M."/>
            <person name="Benito E.P."/>
            <person name="Couloux A."/>
            <person name="Coutinho P.M."/>
            <person name="de Vries R.P."/>
            <person name="Dyer P.S."/>
            <person name="Fillinger S."/>
            <person name="Fournier E."/>
            <person name="Gout L."/>
            <person name="Hahn M."/>
            <person name="Kohn L."/>
            <person name="Lapalu N."/>
            <person name="Plummer K.M."/>
            <person name="Pradier J.M."/>
            <person name="Quevillon E."/>
            <person name="Sharon A."/>
            <person name="Simon A."/>
            <person name="ten Have A."/>
            <person name="Tudzynski B."/>
            <person name="Tudzynski P."/>
            <person name="Wincker P."/>
            <person name="Andrew M."/>
            <person name="Anthouard V."/>
            <person name="Beever R.E."/>
            <person name="Beffa R."/>
            <person name="Benoit I."/>
            <person name="Bouzid O."/>
            <person name="Brault B."/>
            <person name="Chen Z."/>
            <person name="Choquer M."/>
            <person name="Collemare J."/>
            <person name="Cotton P."/>
            <person name="Danchin E.G."/>
            <person name="Da Silva C."/>
            <person name="Gautier A."/>
            <person name="Giraud C."/>
            <person name="Giraud T."/>
            <person name="Gonzalez C."/>
            <person name="Grossetete S."/>
            <person name="Guldener U."/>
            <person name="Henrissat B."/>
            <person name="Howlett B.J."/>
            <person name="Kodira C."/>
            <person name="Kretschmer M."/>
            <person name="Lappartient A."/>
            <person name="Leroch M."/>
            <person name="Levis C."/>
            <person name="Mauceli E."/>
            <person name="Neuveglise C."/>
            <person name="Oeser B."/>
            <person name="Pearson M."/>
            <person name="Poulain J."/>
            <person name="Poussereau N."/>
            <person name="Quesneville H."/>
            <person name="Rascle C."/>
            <person name="Schumacher J."/>
            <person name="Segurens B."/>
            <person name="Sexton A."/>
            <person name="Silva E."/>
            <person name="Sirven C."/>
            <person name="Soanes D.M."/>
            <person name="Talbot N.J."/>
            <person name="Templeton M."/>
            <person name="Yandava C."/>
            <person name="Yarden O."/>
            <person name="Zeng Q."/>
            <person name="Rollins J.A."/>
            <person name="Lebrun M.H."/>
            <person name="Dickman M."/>
        </authorList>
    </citation>
    <scope>NUCLEOTIDE SEQUENCE [LARGE SCALE GENOMIC DNA]</scope>
    <source>
        <strain evidence="2">ATCC 18683 / 1980 / Ss-1</strain>
    </source>
</reference>
<gene>
    <name evidence="1" type="ORF">SS1G_11200</name>
</gene>
<dbReference type="GeneID" id="5483916"/>